<reference evidence="2" key="1">
    <citation type="submission" date="2016-04" db="EMBL/GenBank/DDBJ databases">
        <authorList>
            <person name="Chen L."/>
            <person name="Zhuang W."/>
            <person name="Wang G."/>
        </authorList>
    </citation>
    <scope>NUCLEOTIDE SEQUENCE [LARGE SCALE GENOMIC DNA]</scope>
    <source>
        <strain evidence="2">17621</strain>
    </source>
</reference>
<dbReference type="EMBL" id="LVXG01000003">
    <property type="protein sequence ID" value="OQP54512.1"/>
    <property type="molecule type" value="Genomic_DNA"/>
</dbReference>
<dbReference type="OrthoDB" id="8418771at2"/>
<comment type="caution">
    <text evidence="1">The sequence shown here is derived from an EMBL/GenBank/DDBJ whole genome shotgun (WGS) entry which is preliminary data.</text>
</comment>
<protein>
    <recommendedName>
        <fullName evidence="3">Phosphoribosylpyrophosphate synthetase</fullName>
    </recommendedName>
</protein>
<evidence type="ECO:0008006" key="3">
    <source>
        <dbReference type="Google" id="ProtNLM"/>
    </source>
</evidence>
<name>A0A1V9F8B6_9BACT</name>
<gene>
    <name evidence="1" type="ORF">A4H97_21285</name>
</gene>
<dbReference type="STRING" id="354355.SAMN05660816_01768"/>
<dbReference type="RefSeq" id="WP_081197340.1">
    <property type="nucleotide sequence ID" value="NZ_FOCZ01000003.1"/>
</dbReference>
<accession>A0A1V9F8B6</accession>
<evidence type="ECO:0000313" key="1">
    <source>
        <dbReference type="EMBL" id="OQP54512.1"/>
    </source>
</evidence>
<proteinExistence type="predicted"/>
<sequence length="106" mass="12023">MYAYDTITEAVADLKKRGYSHDFNISNNRLVCDQLGKQYDHDDFEIKEVYRFEGPSDPADEAVVFAIEAPSGALGILVDGYGTYNDDDNTEFVKQLHERIVNRLKG</sequence>
<dbReference type="AlphaFoldDB" id="A0A1V9F8B6"/>
<organism evidence="1 2">
    <name type="scientific">Niastella yeongjuensis</name>
    <dbReference type="NCBI Taxonomy" id="354355"/>
    <lineage>
        <taxon>Bacteria</taxon>
        <taxon>Pseudomonadati</taxon>
        <taxon>Bacteroidota</taxon>
        <taxon>Chitinophagia</taxon>
        <taxon>Chitinophagales</taxon>
        <taxon>Chitinophagaceae</taxon>
        <taxon>Niastella</taxon>
    </lineage>
</organism>
<keyword evidence="2" id="KW-1185">Reference proteome</keyword>
<evidence type="ECO:0000313" key="2">
    <source>
        <dbReference type="Proteomes" id="UP000192610"/>
    </source>
</evidence>
<dbReference type="Proteomes" id="UP000192610">
    <property type="component" value="Unassembled WGS sequence"/>
</dbReference>